<protein>
    <recommendedName>
        <fullName evidence="2">ubiquitinyl hydrolase 1</fullName>
        <ecNumber evidence="2">3.4.19.12</ecNumber>
    </recommendedName>
</protein>
<evidence type="ECO:0000256" key="8">
    <source>
        <dbReference type="ARBA" id="ARBA00022807"/>
    </source>
</evidence>
<organism evidence="14 15">
    <name type="scientific">Phytophthora boehmeriae</name>
    <dbReference type="NCBI Taxonomy" id="109152"/>
    <lineage>
        <taxon>Eukaryota</taxon>
        <taxon>Sar</taxon>
        <taxon>Stramenopiles</taxon>
        <taxon>Oomycota</taxon>
        <taxon>Peronosporomycetes</taxon>
        <taxon>Peronosporales</taxon>
        <taxon>Peronosporaceae</taxon>
        <taxon>Phytophthora</taxon>
    </lineage>
</organism>
<evidence type="ECO:0000256" key="9">
    <source>
        <dbReference type="ARBA" id="ARBA00022833"/>
    </source>
</evidence>
<dbReference type="PROSITE" id="PS01358">
    <property type="entry name" value="ZF_RANBP2_1"/>
    <property type="match status" value="2"/>
</dbReference>
<dbReference type="GO" id="GO:0005634">
    <property type="term" value="C:nucleus"/>
    <property type="evidence" value="ECO:0007669"/>
    <property type="project" value="TreeGrafter"/>
</dbReference>
<feature type="domain" description="RanBP2-type" evidence="12">
    <location>
        <begin position="918"/>
        <end position="948"/>
    </location>
</feature>
<dbReference type="GO" id="GO:0005737">
    <property type="term" value="C:cytoplasm"/>
    <property type="evidence" value="ECO:0007669"/>
    <property type="project" value="TreeGrafter"/>
</dbReference>
<comment type="catalytic activity">
    <reaction evidence="1">
        <text>Thiol-dependent hydrolysis of ester, thioester, amide, peptide and isopeptide bonds formed by the C-terminal Gly of ubiquitin (a 76-residue protein attached to proteins as an intracellular targeting signal).</text>
        <dbReference type="EC" id="3.4.19.12"/>
    </reaction>
</comment>
<evidence type="ECO:0000259" key="13">
    <source>
        <dbReference type="PROSITE" id="PS50222"/>
    </source>
</evidence>
<evidence type="ECO:0000256" key="3">
    <source>
        <dbReference type="ARBA" id="ARBA00022670"/>
    </source>
</evidence>
<proteinExistence type="predicted"/>
<keyword evidence="5 10" id="KW-0863">Zinc-finger</keyword>
<evidence type="ECO:0000256" key="11">
    <source>
        <dbReference type="SAM" id="MobiDB-lite"/>
    </source>
</evidence>
<dbReference type="GO" id="GO:0071947">
    <property type="term" value="P:protein deubiquitination involved in ubiquitin-dependent protein catabolic process"/>
    <property type="evidence" value="ECO:0007669"/>
    <property type="project" value="TreeGrafter"/>
</dbReference>
<feature type="compositionally biased region" description="Acidic residues" evidence="11">
    <location>
        <begin position="464"/>
        <end position="476"/>
    </location>
</feature>
<feature type="region of interest" description="Disordered" evidence="11">
    <location>
        <begin position="461"/>
        <end position="482"/>
    </location>
</feature>
<name>A0A8T1X1R4_9STRA</name>
<dbReference type="EMBL" id="JAGDFL010000051">
    <property type="protein sequence ID" value="KAG7399531.1"/>
    <property type="molecule type" value="Genomic_DNA"/>
</dbReference>
<dbReference type="SMART" id="SM00547">
    <property type="entry name" value="ZnF_RBZ"/>
    <property type="match status" value="3"/>
</dbReference>
<dbReference type="EC" id="3.4.19.12" evidence="2"/>
<evidence type="ECO:0000313" key="14">
    <source>
        <dbReference type="EMBL" id="KAG7399531.1"/>
    </source>
</evidence>
<dbReference type="GO" id="GO:0008270">
    <property type="term" value="F:zinc ion binding"/>
    <property type="evidence" value="ECO:0007669"/>
    <property type="project" value="UniProtKB-KW"/>
</dbReference>
<evidence type="ECO:0000256" key="2">
    <source>
        <dbReference type="ARBA" id="ARBA00012759"/>
    </source>
</evidence>
<evidence type="ECO:0000256" key="10">
    <source>
        <dbReference type="PROSITE-ProRule" id="PRU00322"/>
    </source>
</evidence>
<dbReference type="AlphaFoldDB" id="A0A8T1X1R4"/>
<feature type="domain" description="RanBP2-type" evidence="12">
    <location>
        <begin position="993"/>
        <end position="1026"/>
    </location>
</feature>
<dbReference type="GO" id="GO:0070530">
    <property type="term" value="F:K63-linked polyubiquitin modification-dependent protein binding"/>
    <property type="evidence" value="ECO:0007669"/>
    <property type="project" value="TreeGrafter"/>
</dbReference>
<comment type="caution">
    <text evidence="14">The sequence shown here is derived from an EMBL/GenBank/DDBJ whole genome shotgun (WGS) entry which is preliminary data.</text>
</comment>
<keyword evidence="9" id="KW-0862">Zinc</keyword>
<reference evidence="14" key="1">
    <citation type="submission" date="2021-02" db="EMBL/GenBank/DDBJ databases">
        <authorList>
            <person name="Palmer J.M."/>
        </authorList>
    </citation>
    <scope>NUCLEOTIDE SEQUENCE</scope>
    <source>
        <strain evidence="14">SCRP23</strain>
    </source>
</reference>
<dbReference type="InterPro" id="IPR002048">
    <property type="entry name" value="EF_hand_dom"/>
</dbReference>
<dbReference type="InterPro" id="IPR001876">
    <property type="entry name" value="Znf_RanBP2"/>
</dbReference>
<dbReference type="OrthoDB" id="2684236at2759"/>
<keyword evidence="7" id="KW-0378">Hydrolase</keyword>
<keyword evidence="3" id="KW-0645">Protease</keyword>
<dbReference type="PROSITE" id="PS50199">
    <property type="entry name" value="ZF_RANBP2_2"/>
    <property type="match status" value="2"/>
</dbReference>
<gene>
    <name evidence="14" type="ORF">PHYBOEH_008656</name>
</gene>
<keyword evidence="6" id="KW-0833">Ubl conjugation pathway</keyword>
<dbReference type="InterPro" id="IPR018247">
    <property type="entry name" value="EF_Hand_1_Ca_BS"/>
</dbReference>
<dbReference type="PROSITE" id="PS00018">
    <property type="entry name" value="EF_HAND_1"/>
    <property type="match status" value="1"/>
</dbReference>
<feature type="domain" description="EF-hand" evidence="13">
    <location>
        <begin position="819"/>
        <end position="854"/>
    </location>
</feature>
<accession>A0A8T1X1R4</accession>
<dbReference type="GO" id="GO:0004843">
    <property type="term" value="F:cysteine-type deubiquitinase activity"/>
    <property type="evidence" value="ECO:0007669"/>
    <property type="project" value="UniProtKB-EC"/>
</dbReference>
<evidence type="ECO:0000313" key="15">
    <source>
        <dbReference type="Proteomes" id="UP000693981"/>
    </source>
</evidence>
<dbReference type="GO" id="GO:0005509">
    <property type="term" value="F:calcium ion binding"/>
    <property type="evidence" value="ECO:0007669"/>
    <property type="project" value="InterPro"/>
</dbReference>
<evidence type="ECO:0000259" key="12">
    <source>
        <dbReference type="PROSITE" id="PS50199"/>
    </source>
</evidence>
<keyword evidence="4" id="KW-0479">Metal-binding</keyword>
<evidence type="ECO:0000256" key="7">
    <source>
        <dbReference type="ARBA" id="ARBA00022801"/>
    </source>
</evidence>
<evidence type="ECO:0000256" key="1">
    <source>
        <dbReference type="ARBA" id="ARBA00000707"/>
    </source>
</evidence>
<dbReference type="Proteomes" id="UP000693981">
    <property type="component" value="Unassembled WGS sequence"/>
</dbReference>
<evidence type="ECO:0000256" key="4">
    <source>
        <dbReference type="ARBA" id="ARBA00022723"/>
    </source>
</evidence>
<dbReference type="InterPro" id="IPR051346">
    <property type="entry name" value="OTU_Deubiquitinase"/>
</dbReference>
<dbReference type="PROSITE" id="PS50222">
    <property type="entry name" value="EF_HAND_2"/>
    <property type="match status" value="1"/>
</dbReference>
<evidence type="ECO:0000256" key="6">
    <source>
        <dbReference type="ARBA" id="ARBA00022786"/>
    </source>
</evidence>
<dbReference type="PANTHER" id="PTHR13367:SF28">
    <property type="entry name" value="UBIQUITIN THIOESTERASE ZRANB1"/>
    <property type="match status" value="1"/>
</dbReference>
<dbReference type="PANTHER" id="PTHR13367">
    <property type="entry name" value="UBIQUITIN THIOESTERASE"/>
    <property type="match status" value="1"/>
</dbReference>
<keyword evidence="8" id="KW-0788">Thiol protease</keyword>
<sequence length="1032" mass="115835">MFREWVNGGLAAISTGTQLSSGGVLPLPLFQLRDSAQVSRLHFLVAKLASVVYYYVRQHVFPSCMNFQKLKISACGHELGSNSLFAKRIGFSGTPSNLLPMDLGECYYEPRSDGSIFQALTNKRIVSIERKVEWSARSLLLDIAHAQPPVHALIDTGALITGFDNQEVAAFLLTELPTEMEGVVYLDEDDRQMILLRDHNAPMPLVQCGLSPSKRFTFYDQVHTTGMDIKQCVNARAVVTLGKDMTFRDYAQGAYRMRGITTGQSICLFLIPEVENRIRHEMKLAQVKLSSQASTQQRLDAFLLLVPAWLLINSMRMESMQLVQLSLQELHNTWRKRALHSLLDEIAASTAENKPLASRLRRFIGHKDDTSTAWLRSCIALFRVEISYTVDAVVPTKKQLSDVISKLVENHAAFVQTTDEIERIAAVKQRLAHSSSNQQQVLGEDGSEQGDLRLTAEVVHENEAEAEEEAEEEAEQEEQKMSAFTRDDEHPIPWRASILAHPPAGVVATTEDDEMKTAEQLQDEEKSVFYSFSKFQAHTECPSIAFPSNLLMSGNFFRRRWVGLGERRVKNVGLILEWSPLLHQEAMKAVVQQLFVTFMTTGSNANANEVAVKALQVAAEMATASPNTVSTTLKDAVVNTTSNMPVYLATLSLAEGETIRRMIHKNHPVFQVSQVQLRTSEGELVESSSFFSSWTSKPVISDLDKMTPRDRSVTAGIQCLRFFNNEMYYFPKELELLLEGLATVPISLRHEFFECLLRLRRRERHLWGDTPLAKVFTAQSEWHLLAARARLQQFQQGLLRKQRQYKKKKEKGKDPKQTMATLHLAVALRRFDEDEDGRLSAEEVHKCFESFQLGFSSKELNEIIGLIADTRFLDGEQNSDQGIPMEMICAAFGISLNEMRTALQRDDQESAFAAAGLDAGASWGCPVCTYVNVGAAEACGACNEPNPKHHGQNLHQQQQQQGWRCGNCTFINQPDDVCCAICELDMEGQRGVPRGKWVCAGEQGGCTFFNSMSNFYCEVCNRARPDLATTRF</sequence>
<keyword evidence="15" id="KW-1185">Reference proteome</keyword>
<evidence type="ECO:0000256" key="5">
    <source>
        <dbReference type="ARBA" id="ARBA00022771"/>
    </source>
</evidence>